<reference evidence="2" key="1">
    <citation type="journal article" date="2014" name="Science">
        <title>Ancient hybridizations among the ancestral genomes of bread wheat.</title>
        <authorList>
            <consortium name="International Wheat Genome Sequencing Consortium,"/>
            <person name="Marcussen T."/>
            <person name="Sandve S.R."/>
            <person name="Heier L."/>
            <person name="Spannagl M."/>
            <person name="Pfeifer M."/>
            <person name="Jakobsen K.S."/>
            <person name="Wulff B.B."/>
            <person name="Steuernagel B."/>
            <person name="Mayer K.F."/>
            <person name="Olsen O.A."/>
        </authorList>
    </citation>
    <scope>NUCLEOTIDE SEQUENCE [LARGE SCALE GENOMIC DNA]</scope>
    <source>
        <strain evidence="2">cv. AL8/78</strain>
    </source>
</reference>
<dbReference type="AlphaFoldDB" id="A0A453H3N6"/>
<sequence>VFVHLGGLAHMYCVVRLEYGVTRNAFCSGFINLAHSICAYLYGDLVCIALSLFDIKQYLSSRSEIPGTPVELRRTGAFWREVGKMMNCFFIHLARAWFEIDCRDGAGCGAFNPWTARWISAGTKGLVRQIVVLHAFSSCDESVVADGNAGW</sequence>
<reference evidence="1" key="5">
    <citation type="journal article" date="2021" name="G3 (Bethesda)">
        <title>Aegilops tauschii genome assembly Aet v5.0 features greater sequence contiguity and improved annotation.</title>
        <authorList>
            <person name="Wang L."/>
            <person name="Zhu T."/>
            <person name="Rodriguez J.C."/>
            <person name="Deal K.R."/>
            <person name="Dubcovsky J."/>
            <person name="McGuire P.E."/>
            <person name="Lux T."/>
            <person name="Spannagl M."/>
            <person name="Mayer K.F.X."/>
            <person name="Baldrich P."/>
            <person name="Meyers B.C."/>
            <person name="Huo N."/>
            <person name="Gu Y.Q."/>
            <person name="Zhou H."/>
            <person name="Devos K.M."/>
            <person name="Bennetzen J.L."/>
            <person name="Unver T."/>
            <person name="Budak H."/>
            <person name="Gulick P.J."/>
            <person name="Galiba G."/>
            <person name="Kalapos B."/>
            <person name="Nelson D.R."/>
            <person name="Li P."/>
            <person name="You F.M."/>
            <person name="Luo M.C."/>
            <person name="Dvorak J."/>
        </authorList>
    </citation>
    <scope>NUCLEOTIDE SEQUENCE [LARGE SCALE GENOMIC DNA]</scope>
    <source>
        <strain evidence="1">cv. AL8/78</strain>
    </source>
</reference>
<protein>
    <submittedName>
        <fullName evidence="1">Uncharacterized protein</fullName>
    </submittedName>
</protein>
<dbReference type="Gramene" id="AET4Gv20052600.6">
    <property type="protein sequence ID" value="AET4Gv20052600.6"/>
    <property type="gene ID" value="AET4Gv20052600"/>
</dbReference>
<evidence type="ECO:0000313" key="2">
    <source>
        <dbReference type="Proteomes" id="UP000015105"/>
    </source>
</evidence>
<reference evidence="1" key="3">
    <citation type="journal article" date="2017" name="Nature">
        <title>Genome sequence of the progenitor of the wheat D genome Aegilops tauschii.</title>
        <authorList>
            <person name="Luo M.C."/>
            <person name="Gu Y.Q."/>
            <person name="Puiu D."/>
            <person name="Wang H."/>
            <person name="Twardziok S.O."/>
            <person name="Deal K.R."/>
            <person name="Huo N."/>
            <person name="Zhu T."/>
            <person name="Wang L."/>
            <person name="Wang Y."/>
            <person name="McGuire P.E."/>
            <person name="Liu S."/>
            <person name="Long H."/>
            <person name="Ramasamy R.K."/>
            <person name="Rodriguez J.C."/>
            <person name="Van S.L."/>
            <person name="Yuan L."/>
            <person name="Wang Z."/>
            <person name="Xia Z."/>
            <person name="Xiao L."/>
            <person name="Anderson O.D."/>
            <person name="Ouyang S."/>
            <person name="Liang Y."/>
            <person name="Zimin A.V."/>
            <person name="Pertea G."/>
            <person name="Qi P."/>
            <person name="Bennetzen J.L."/>
            <person name="Dai X."/>
            <person name="Dawson M.W."/>
            <person name="Muller H.G."/>
            <person name="Kugler K."/>
            <person name="Rivarola-Duarte L."/>
            <person name="Spannagl M."/>
            <person name="Mayer K.F.X."/>
            <person name="Lu F.H."/>
            <person name="Bevan M.W."/>
            <person name="Leroy P."/>
            <person name="Li P."/>
            <person name="You F.M."/>
            <person name="Sun Q."/>
            <person name="Liu Z."/>
            <person name="Lyons E."/>
            <person name="Wicker T."/>
            <person name="Salzberg S.L."/>
            <person name="Devos K.M."/>
            <person name="Dvorak J."/>
        </authorList>
    </citation>
    <scope>NUCLEOTIDE SEQUENCE [LARGE SCALE GENOMIC DNA]</scope>
    <source>
        <strain evidence="1">cv. AL8/78</strain>
    </source>
</reference>
<accession>A0A453H3N6</accession>
<organism evidence="1 2">
    <name type="scientific">Aegilops tauschii subsp. strangulata</name>
    <name type="common">Goatgrass</name>
    <dbReference type="NCBI Taxonomy" id="200361"/>
    <lineage>
        <taxon>Eukaryota</taxon>
        <taxon>Viridiplantae</taxon>
        <taxon>Streptophyta</taxon>
        <taxon>Embryophyta</taxon>
        <taxon>Tracheophyta</taxon>
        <taxon>Spermatophyta</taxon>
        <taxon>Magnoliopsida</taxon>
        <taxon>Liliopsida</taxon>
        <taxon>Poales</taxon>
        <taxon>Poaceae</taxon>
        <taxon>BOP clade</taxon>
        <taxon>Pooideae</taxon>
        <taxon>Triticodae</taxon>
        <taxon>Triticeae</taxon>
        <taxon>Triticinae</taxon>
        <taxon>Aegilops</taxon>
    </lineage>
</organism>
<reference evidence="1" key="4">
    <citation type="submission" date="2019-03" db="UniProtKB">
        <authorList>
            <consortium name="EnsemblPlants"/>
        </authorList>
    </citation>
    <scope>IDENTIFICATION</scope>
</reference>
<proteinExistence type="predicted"/>
<dbReference type="Proteomes" id="UP000015105">
    <property type="component" value="Chromosome 4D"/>
</dbReference>
<dbReference type="EnsemblPlants" id="AET4Gv20052600.6">
    <property type="protein sequence ID" value="AET4Gv20052600.6"/>
    <property type="gene ID" value="AET4Gv20052600"/>
</dbReference>
<evidence type="ECO:0000313" key="1">
    <source>
        <dbReference type="EnsemblPlants" id="AET4Gv20052600.6"/>
    </source>
</evidence>
<reference evidence="2" key="2">
    <citation type="journal article" date="2017" name="Nat. Plants">
        <title>The Aegilops tauschii genome reveals multiple impacts of transposons.</title>
        <authorList>
            <person name="Zhao G."/>
            <person name="Zou C."/>
            <person name="Li K."/>
            <person name="Wang K."/>
            <person name="Li T."/>
            <person name="Gao L."/>
            <person name="Zhang X."/>
            <person name="Wang H."/>
            <person name="Yang Z."/>
            <person name="Liu X."/>
            <person name="Jiang W."/>
            <person name="Mao L."/>
            <person name="Kong X."/>
            <person name="Jiao Y."/>
            <person name="Jia J."/>
        </authorList>
    </citation>
    <scope>NUCLEOTIDE SEQUENCE [LARGE SCALE GENOMIC DNA]</scope>
    <source>
        <strain evidence="2">cv. AL8/78</strain>
    </source>
</reference>
<name>A0A453H3N6_AEGTS</name>
<keyword evidence="2" id="KW-1185">Reference proteome</keyword>